<reference evidence="1 2" key="1">
    <citation type="journal article" date="2019" name="Nat. Ecol. Evol.">
        <title>Megaphylogeny resolves global patterns of mushroom evolution.</title>
        <authorList>
            <person name="Varga T."/>
            <person name="Krizsan K."/>
            <person name="Foldi C."/>
            <person name="Dima B."/>
            <person name="Sanchez-Garcia M."/>
            <person name="Sanchez-Ramirez S."/>
            <person name="Szollosi G.J."/>
            <person name="Szarkandi J.G."/>
            <person name="Papp V."/>
            <person name="Albert L."/>
            <person name="Andreopoulos W."/>
            <person name="Angelini C."/>
            <person name="Antonin V."/>
            <person name="Barry K.W."/>
            <person name="Bougher N.L."/>
            <person name="Buchanan P."/>
            <person name="Buyck B."/>
            <person name="Bense V."/>
            <person name="Catcheside P."/>
            <person name="Chovatia M."/>
            <person name="Cooper J."/>
            <person name="Damon W."/>
            <person name="Desjardin D."/>
            <person name="Finy P."/>
            <person name="Geml J."/>
            <person name="Haridas S."/>
            <person name="Hughes K."/>
            <person name="Justo A."/>
            <person name="Karasinski D."/>
            <person name="Kautmanova I."/>
            <person name="Kiss B."/>
            <person name="Kocsube S."/>
            <person name="Kotiranta H."/>
            <person name="LaButti K.M."/>
            <person name="Lechner B.E."/>
            <person name="Liimatainen K."/>
            <person name="Lipzen A."/>
            <person name="Lukacs Z."/>
            <person name="Mihaltcheva S."/>
            <person name="Morgado L.N."/>
            <person name="Niskanen T."/>
            <person name="Noordeloos M.E."/>
            <person name="Ohm R.A."/>
            <person name="Ortiz-Santana B."/>
            <person name="Ovrebo C."/>
            <person name="Racz N."/>
            <person name="Riley R."/>
            <person name="Savchenko A."/>
            <person name="Shiryaev A."/>
            <person name="Soop K."/>
            <person name="Spirin V."/>
            <person name="Szebenyi C."/>
            <person name="Tomsovsky M."/>
            <person name="Tulloss R.E."/>
            <person name="Uehling J."/>
            <person name="Grigoriev I.V."/>
            <person name="Vagvolgyi C."/>
            <person name="Papp T."/>
            <person name="Martin F.M."/>
            <person name="Miettinen O."/>
            <person name="Hibbett D.S."/>
            <person name="Nagy L.G."/>
        </authorList>
    </citation>
    <scope>NUCLEOTIDE SEQUENCE [LARGE SCALE GENOMIC DNA]</scope>
    <source>
        <strain evidence="1 2">OMC1185</strain>
    </source>
</reference>
<gene>
    <name evidence="1" type="ORF">OE88DRAFT_699149</name>
</gene>
<accession>A0A5C3NFB1</accession>
<dbReference type="Proteomes" id="UP000305948">
    <property type="component" value="Unassembled WGS sequence"/>
</dbReference>
<sequence length="161" mass="18686">MENFLLGFQSQFGCRGSKRCRRLETSDIIQTNSSSLEHLQYPWGYVPWLSWTLQGLREWLAFKPARIRIFTFAAFNVLRYQHFIRNPPHIFEEHRRTEFRLDVAPICKLFLLTETLRAAAIVKYSGRSRLQGNEDNTSIAVYLTLLGLQGIPSGDTPPRPD</sequence>
<dbReference type="AlphaFoldDB" id="A0A5C3NFB1"/>
<organism evidence="1 2">
    <name type="scientific">Heliocybe sulcata</name>
    <dbReference type="NCBI Taxonomy" id="5364"/>
    <lineage>
        <taxon>Eukaryota</taxon>
        <taxon>Fungi</taxon>
        <taxon>Dikarya</taxon>
        <taxon>Basidiomycota</taxon>
        <taxon>Agaricomycotina</taxon>
        <taxon>Agaricomycetes</taxon>
        <taxon>Gloeophyllales</taxon>
        <taxon>Gloeophyllaceae</taxon>
        <taxon>Heliocybe</taxon>
    </lineage>
</organism>
<name>A0A5C3NFB1_9AGAM</name>
<dbReference type="EMBL" id="ML213504">
    <property type="protein sequence ID" value="TFK56043.1"/>
    <property type="molecule type" value="Genomic_DNA"/>
</dbReference>
<proteinExistence type="predicted"/>
<evidence type="ECO:0000313" key="2">
    <source>
        <dbReference type="Proteomes" id="UP000305948"/>
    </source>
</evidence>
<protein>
    <submittedName>
        <fullName evidence="1">Uncharacterized protein</fullName>
    </submittedName>
</protein>
<evidence type="ECO:0000313" key="1">
    <source>
        <dbReference type="EMBL" id="TFK56043.1"/>
    </source>
</evidence>
<keyword evidence="2" id="KW-1185">Reference proteome</keyword>